<gene>
    <name evidence="2" type="ORF">B0I00_1968</name>
</gene>
<dbReference type="OrthoDB" id="5511415at2"/>
<reference evidence="2 3" key="1">
    <citation type="submission" date="2017-11" db="EMBL/GenBank/DDBJ databases">
        <title>Genomic Encyclopedia of Type Strains, Phase III (KMG-III): the genomes of soil and plant-associated and newly described type strains.</title>
        <authorList>
            <person name="Whitman W."/>
        </authorList>
    </citation>
    <scope>NUCLEOTIDE SEQUENCE [LARGE SCALE GENOMIC DNA]</scope>
    <source>
        <strain evidence="2 3">CGMCC 1.12274</strain>
    </source>
</reference>
<dbReference type="InterPro" id="IPR036390">
    <property type="entry name" value="WH_DNA-bd_sf"/>
</dbReference>
<dbReference type="InterPro" id="IPR000835">
    <property type="entry name" value="HTH_MarR-typ"/>
</dbReference>
<dbReference type="RefSeq" id="WP_100867231.1">
    <property type="nucleotide sequence ID" value="NZ_PHUF01000004.1"/>
</dbReference>
<keyword evidence="2" id="KW-0238">DNA-binding</keyword>
<dbReference type="Proteomes" id="UP000232587">
    <property type="component" value="Unassembled WGS sequence"/>
</dbReference>
<evidence type="ECO:0000313" key="3">
    <source>
        <dbReference type="Proteomes" id="UP000232587"/>
    </source>
</evidence>
<dbReference type="EMBL" id="PHUF01000004">
    <property type="protein sequence ID" value="PKB14381.1"/>
    <property type="molecule type" value="Genomic_DNA"/>
</dbReference>
<protein>
    <submittedName>
        <fullName evidence="2">DNA-binding MarR family transcriptional regulator</fullName>
    </submittedName>
</protein>
<dbReference type="Pfam" id="PF12802">
    <property type="entry name" value="MarR_2"/>
    <property type="match status" value="1"/>
</dbReference>
<dbReference type="GO" id="GO:0003700">
    <property type="term" value="F:DNA-binding transcription factor activity"/>
    <property type="evidence" value="ECO:0007669"/>
    <property type="project" value="InterPro"/>
</dbReference>
<dbReference type="AlphaFoldDB" id="A0A2N0H5Y6"/>
<dbReference type="InterPro" id="IPR036388">
    <property type="entry name" value="WH-like_DNA-bd_sf"/>
</dbReference>
<dbReference type="GO" id="GO:0003677">
    <property type="term" value="F:DNA binding"/>
    <property type="evidence" value="ECO:0007669"/>
    <property type="project" value="UniProtKB-KW"/>
</dbReference>
<evidence type="ECO:0000313" key="2">
    <source>
        <dbReference type="EMBL" id="PKB14381.1"/>
    </source>
</evidence>
<organism evidence="2 3">
    <name type="scientific">Novosphingobium kunmingense</name>
    <dbReference type="NCBI Taxonomy" id="1211806"/>
    <lineage>
        <taxon>Bacteria</taxon>
        <taxon>Pseudomonadati</taxon>
        <taxon>Pseudomonadota</taxon>
        <taxon>Alphaproteobacteria</taxon>
        <taxon>Sphingomonadales</taxon>
        <taxon>Sphingomonadaceae</taxon>
        <taxon>Novosphingobium</taxon>
    </lineage>
</organism>
<accession>A0A2N0H5Y6</accession>
<proteinExistence type="predicted"/>
<dbReference type="Gene3D" id="1.10.10.10">
    <property type="entry name" value="Winged helix-like DNA-binding domain superfamily/Winged helix DNA-binding domain"/>
    <property type="match status" value="1"/>
</dbReference>
<comment type="caution">
    <text evidence="2">The sequence shown here is derived from an EMBL/GenBank/DDBJ whole genome shotgun (WGS) entry which is preliminary data.</text>
</comment>
<keyword evidence="3" id="KW-1185">Reference proteome</keyword>
<feature type="domain" description="HTH marR-type" evidence="1">
    <location>
        <begin position="28"/>
        <end position="128"/>
    </location>
</feature>
<name>A0A2N0H5Y6_9SPHN</name>
<dbReference type="SMART" id="SM00347">
    <property type="entry name" value="HTH_MARR"/>
    <property type="match status" value="1"/>
</dbReference>
<dbReference type="SUPFAM" id="SSF46785">
    <property type="entry name" value="Winged helix' DNA-binding domain"/>
    <property type="match status" value="1"/>
</dbReference>
<sequence>MSDSHSAPIRLLDALVRLQGRLRGAFAEVQHGTGLSQMEHTVLAAVAEARSAPTVPQIGRSLGHPRQVIQRAANALRAKGLILVTDNPDHKRAQLLSATSAGAAIQAECNRRAEAIAKRLQEQTEPVRLEQAIVLVEAIRADLDAGARGDGA</sequence>
<evidence type="ECO:0000259" key="1">
    <source>
        <dbReference type="SMART" id="SM00347"/>
    </source>
</evidence>